<feature type="transmembrane region" description="Helical" evidence="6">
    <location>
        <begin position="442"/>
        <end position="464"/>
    </location>
</feature>
<feature type="transmembrane region" description="Helical" evidence="6">
    <location>
        <begin position="152"/>
        <end position="170"/>
    </location>
</feature>
<dbReference type="GO" id="GO:0005783">
    <property type="term" value="C:endoplasmic reticulum"/>
    <property type="evidence" value="ECO:0007669"/>
    <property type="project" value="TreeGrafter"/>
</dbReference>
<keyword evidence="4 6" id="KW-0472">Membrane</keyword>
<comment type="subcellular location">
    <subcellularLocation>
        <location evidence="1">Membrane</location>
        <topology evidence="1">Multi-pass membrane protein</topology>
    </subcellularLocation>
</comment>
<evidence type="ECO:0000256" key="2">
    <source>
        <dbReference type="ARBA" id="ARBA00022692"/>
    </source>
</evidence>
<sequence length="771" mass="82079">MLRASSPATADTDNKIRVYGCQRREGERECNDRIWPTGVAASAAAGAAERRFGPFDNDLRVEPKKKRRLPVRQFCMHARRPCPTHIILTPHRRISPTTTTTTTTTTTISADLTATATAAMRHSLLLPTASYIEHGASGAPILGLIKVTASSILEVVILSSVGFILARRGIIDKRTQTKINKLNVSFFTPALLFSKVAFTLNPARLAELLIVPLGFVIVTLVSTLSALVLAWTARLSPAQRNFAIACAISPNSNSLPVALMQSLVVTVPQLHWDEEGEPEDTVDGMLGRALTYLVLFSTLGMFLRWSVGAKLLSTVEETIAEPSPASQDSIDSTASGDSTQTRPHITLRRPTGERRPQRTRSGPPAWARSFPNSPEASTANFGAARGDDGRDSDVEDEPLEPYEEPGQITLPGASNSRENRSCWLVLRTNTQKLFHNLVLRPVYAVGGFMTAPLYAAVISLVVAVIPPLQKFVDSLEPVVGALETAGACSIPLTMVVLGAYFVADASAVQSQNSVPQAVPPSAPAGDGSTSMTGPQPMPPTGAKPVTGDDGDDDDPWRRASLESSVASGESTLVQRDSKRRGLGSWMGKNPWNSGSSNGGGSDLEDARAYVDEPASYVAASSANAGGADEAARNADLNSRNSAGRHQNALIKQVDAARSAATMERRTIAVAISSRMVVTPLILLPVVAWYAMATGSNVMDDPVFVACACLIIGSPPALTLAQITSQSAQGNPSFERLISKTIFTAYTFFAAPTTVLLVLAALLITENDMNKG</sequence>
<evidence type="ECO:0000313" key="7">
    <source>
        <dbReference type="EMBL" id="GAC75923.1"/>
    </source>
</evidence>
<keyword evidence="3 6" id="KW-1133">Transmembrane helix</keyword>
<dbReference type="PANTHER" id="PTHR31794:SF2">
    <property type="entry name" value="AUXIN EFFLUX TRANSPORTER FAMILY PROTEIN (EUROFUNG)"/>
    <property type="match status" value="1"/>
</dbReference>
<gene>
    <name evidence="7" type="ORF">PANT_19d00020</name>
</gene>
<feature type="transmembrane region" description="Helical" evidence="6">
    <location>
        <begin position="702"/>
        <end position="720"/>
    </location>
</feature>
<evidence type="ECO:0000256" key="4">
    <source>
        <dbReference type="ARBA" id="ARBA00023136"/>
    </source>
</evidence>
<dbReference type="GO" id="GO:0055085">
    <property type="term" value="P:transmembrane transport"/>
    <property type="evidence" value="ECO:0007669"/>
    <property type="project" value="InterPro"/>
</dbReference>
<protein>
    <submittedName>
        <fullName evidence="7">Predicted membrane protein</fullName>
    </submittedName>
</protein>
<accession>M9MF64</accession>
<feature type="transmembrane region" description="Helical" evidence="6">
    <location>
        <begin position="182"/>
        <end position="203"/>
    </location>
</feature>
<name>M9MF64_PSEA3</name>
<feature type="transmembrane region" description="Helical" evidence="6">
    <location>
        <begin position="484"/>
        <end position="503"/>
    </location>
</feature>
<dbReference type="AlphaFoldDB" id="M9MF64"/>
<evidence type="ECO:0000256" key="5">
    <source>
        <dbReference type="SAM" id="MobiDB-lite"/>
    </source>
</evidence>
<feature type="compositionally biased region" description="Polar residues" evidence="5">
    <location>
        <begin position="324"/>
        <end position="343"/>
    </location>
</feature>
<evidence type="ECO:0000256" key="3">
    <source>
        <dbReference type="ARBA" id="ARBA00022989"/>
    </source>
</evidence>
<evidence type="ECO:0000256" key="1">
    <source>
        <dbReference type="ARBA" id="ARBA00004141"/>
    </source>
</evidence>
<evidence type="ECO:0000313" key="8">
    <source>
        <dbReference type="Proteomes" id="UP000011976"/>
    </source>
</evidence>
<dbReference type="STRING" id="1151754.M9MF64"/>
<feature type="transmembrane region" description="Helical" evidence="6">
    <location>
        <begin position="741"/>
        <end position="763"/>
    </location>
</feature>
<feature type="region of interest" description="Disordered" evidence="5">
    <location>
        <begin position="514"/>
        <end position="604"/>
    </location>
</feature>
<proteinExistence type="predicted"/>
<organism evidence="7 8">
    <name type="scientific">Pseudozyma antarctica (strain T-34)</name>
    <name type="common">Yeast</name>
    <name type="synonym">Candida antarctica</name>
    <dbReference type="NCBI Taxonomy" id="1151754"/>
    <lineage>
        <taxon>Eukaryota</taxon>
        <taxon>Fungi</taxon>
        <taxon>Dikarya</taxon>
        <taxon>Basidiomycota</taxon>
        <taxon>Ustilaginomycotina</taxon>
        <taxon>Ustilaginomycetes</taxon>
        <taxon>Ustilaginales</taxon>
        <taxon>Ustilaginaceae</taxon>
        <taxon>Moesziomyces</taxon>
    </lineage>
</organism>
<feature type="transmembrane region" description="Helical" evidence="6">
    <location>
        <begin position="667"/>
        <end position="690"/>
    </location>
</feature>
<feature type="compositionally biased region" description="Polar residues" evidence="5">
    <location>
        <begin position="561"/>
        <end position="574"/>
    </location>
</feature>
<reference evidence="8" key="1">
    <citation type="journal article" date="2013" name="Genome Announc.">
        <title>Genome sequence of the basidiomycetous yeast Pseudozyma antarctica T-34, a producer of the glycolipid biosurfactants mannosylerythritol lipids.</title>
        <authorList>
            <person name="Morita T."/>
            <person name="Koike H."/>
            <person name="Koyama Y."/>
            <person name="Hagiwara H."/>
            <person name="Ito E."/>
            <person name="Fukuoka T."/>
            <person name="Imura T."/>
            <person name="Machida M."/>
            <person name="Kitamoto D."/>
        </authorList>
    </citation>
    <scope>NUCLEOTIDE SEQUENCE [LARGE SCALE GENOMIC DNA]</scope>
    <source>
        <strain evidence="8">T-34</strain>
    </source>
</reference>
<dbReference type="Pfam" id="PF03547">
    <property type="entry name" value="Mem_trans"/>
    <property type="match status" value="1"/>
</dbReference>
<feature type="compositionally biased region" description="Acidic residues" evidence="5">
    <location>
        <begin position="393"/>
        <end position="403"/>
    </location>
</feature>
<keyword evidence="2 6" id="KW-0812">Transmembrane</keyword>
<feature type="transmembrane region" description="Helical" evidence="6">
    <location>
        <begin position="209"/>
        <end position="230"/>
    </location>
</feature>
<dbReference type="GO" id="GO:0016020">
    <property type="term" value="C:membrane"/>
    <property type="evidence" value="ECO:0007669"/>
    <property type="project" value="UniProtKB-SubCell"/>
</dbReference>
<feature type="compositionally biased region" description="Polar residues" evidence="5">
    <location>
        <begin position="370"/>
        <end position="380"/>
    </location>
</feature>
<dbReference type="Proteomes" id="UP000011976">
    <property type="component" value="Unassembled WGS sequence"/>
</dbReference>
<dbReference type="InterPro" id="IPR004776">
    <property type="entry name" value="Mem_transp_PIN-like"/>
</dbReference>
<feature type="region of interest" description="Disordered" evidence="5">
    <location>
        <begin position="320"/>
        <end position="415"/>
    </location>
</feature>
<dbReference type="PANTHER" id="PTHR31794">
    <property type="entry name" value="AUXIN EFFLUX TRANSPORTER FAMILY PROTEIN (EUROFUNG)"/>
    <property type="match status" value="1"/>
</dbReference>
<evidence type="ECO:0000256" key="6">
    <source>
        <dbReference type="SAM" id="Phobius"/>
    </source>
</evidence>
<dbReference type="OrthoDB" id="2499604at2759"/>
<dbReference type="EMBL" id="DF196785">
    <property type="protein sequence ID" value="GAC75923.1"/>
    <property type="molecule type" value="Genomic_DNA"/>
</dbReference>